<keyword evidence="4" id="KW-1185">Reference proteome</keyword>
<name>A0A9J5YAJ0_SOLCO</name>
<dbReference type="GO" id="GO:0006869">
    <property type="term" value="P:lipid transport"/>
    <property type="evidence" value="ECO:0007669"/>
    <property type="project" value="InterPro"/>
</dbReference>
<comment type="caution">
    <text evidence="3">The sequence shown here is derived from an EMBL/GenBank/DDBJ whole genome shotgun (WGS) entry which is preliminary data.</text>
</comment>
<dbReference type="SUPFAM" id="SSF47699">
    <property type="entry name" value="Bifunctional inhibitor/lipid-transfer protein/seed storage 2S albumin"/>
    <property type="match status" value="1"/>
</dbReference>
<comment type="similarity">
    <text evidence="1">Belongs to the plant LTP family.</text>
</comment>
<feature type="chain" id="PRO_5039898214" evidence="2">
    <location>
        <begin position="23"/>
        <end position="227"/>
    </location>
</feature>
<dbReference type="PANTHER" id="PTHR33076">
    <property type="entry name" value="NON-SPECIFIC LIPID-TRANSFER PROTEIN 2-RELATED"/>
    <property type="match status" value="1"/>
</dbReference>
<keyword evidence="2" id="KW-0732">Signal</keyword>
<sequence length="227" mass="26247">MTTKSLLLIFVALIVVLRPCNAFRVYKKDPICEDVDACFASCEDFVDGITEYATWECCSNLMILNNNVKYNEDGVSRYCSCIEDFSSNHYYPPYLQSQIERLYSICNIHLSFPISERMDCSDPCNAFKVLEEDEICENVNACFEYCENFVDAIAGFPTPECCDNLMILNSNVKYKDDGVHGYCSCIEDFSTDHYHPPYSQSRIEQLNTFYRIYLRLPVSERMDCSKL</sequence>
<reference evidence="3 4" key="1">
    <citation type="submission" date="2020-09" db="EMBL/GenBank/DDBJ databases">
        <title>De no assembly of potato wild relative species, Solanum commersonii.</title>
        <authorList>
            <person name="Cho K."/>
        </authorList>
    </citation>
    <scope>NUCLEOTIDE SEQUENCE [LARGE SCALE GENOMIC DNA]</scope>
    <source>
        <strain evidence="3">LZ3.2</strain>
        <tissue evidence="3">Leaf</tissue>
    </source>
</reference>
<accession>A0A9J5YAJ0</accession>
<organism evidence="3 4">
    <name type="scientific">Solanum commersonii</name>
    <name type="common">Commerson's wild potato</name>
    <name type="synonym">Commerson's nightshade</name>
    <dbReference type="NCBI Taxonomy" id="4109"/>
    <lineage>
        <taxon>Eukaryota</taxon>
        <taxon>Viridiplantae</taxon>
        <taxon>Streptophyta</taxon>
        <taxon>Embryophyta</taxon>
        <taxon>Tracheophyta</taxon>
        <taxon>Spermatophyta</taxon>
        <taxon>Magnoliopsida</taxon>
        <taxon>eudicotyledons</taxon>
        <taxon>Gunneridae</taxon>
        <taxon>Pentapetalae</taxon>
        <taxon>asterids</taxon>
        <taxon>lamiids</taxon>
        <taxon>Solanales</taxon>
        <taxon>Solanaceae</taxon>
        <taxon>Solanoideae</taxon>
        <taxon>Solaneae</taxon>
        <taxon>Solanum</taxon>
    </lineage>
</organism>
<evidence type="ECO:0000256" key="1">
    <source>
        <dbReference type="ARBA" id="ARBA00009748"/>
    </source>
</evidence>
<dbReference type="EMBL" id="JACXVP010000007">
    <property type="protein sequence ID" value="KAG5597154.1"/>
    <property type="molecule type" value="Genomic_DNA"/>
</dbReference>
<dbReference type="Gene3D" id="1.10.110.10">
    <property type="entry name" value="Plant lipid-transfer and hydrophobic proteins"/>
    <property type="match status" value="2"/>
</dbReference>
<dbReference type="InterPro" id="IPR000528">
    <property type="entry name" value="Plant_nsLTP"/>
</dbReference>
<gene>
    <name evidence="3" type="ORF">H5410_038386</name>
</gene>
<protein>
    <submittedName>
        <fullName evidence="3">Uncharacterized protein</fullName>
    </submittedName>
</protein>
<dbReference type="InterPro" id="IPR036312">
    <property type="entry name" value="Bifun_inhib/LTP/seed_sf"/>
</dbReference>
<evidence type="ECO:0000313" key="3">
    <source>
        <dbReference type="EMBL" id="KAG5597154.1"/>
    </source>
</evidence>
<dbReference type="AlphaFoldDB" id="A0A9J5YAJ0"/>
<dbReference type="OrthoDB" id="1876592at2759"/>
<evidence type="ECO:0000256" key="2">
    <source>
        <dbReference type="SAM" id="SignalP"/>
    </source>
</evidence>
<feature type="signal peptide" evidence="2">
    <location>
        <begin position="1"/>
        <end position="22"/>
    </location>
</feature>
<dbReference type="Proteomes" id="UP000824120">
    <property type="component" value="Chromosome 7"/>
</dbReference>
<evidence type="ECO:0000313" key="4">
    <source>
        <dbReference type="Proteomes" id="UP000824120"/>
    </source>
</evidence>
<dbReference type="GO" id="GO:0008289">
    <property type="term" value="F:lipid binding"/>
    <property type="evidence" value="ECO:0007669"/>
    <property type="project" value="InterPro"/>
</dbReference>
<proteinExistence type="inferred from homology"/>